<dbReference type="SFLD" id="SFLDS00003">
    <property type="entry name" value="Haloacid_Dehalogenase"/>
    <property type="match status" value="1"/>
</dbReference>
<dbReference type="AlphaFoldDB" id="A0A5Q2TQ27"/>
<dbReference type="InterPro" id="IPR036412">
    <property type="entry name" value="HAD-like_sf"/>
</dbReference>
<dbReference type="SFLD" id="SFLDG01135">
    <property type="entry name" value="C1.5.6:_HAD__Beta-PGM__Phospha"/>
    <property type="match status" value="1"/>
</dbReference>
<keyword evidence="2" id="KW-1185">Reference proteome</keyword>
<reference evidence="1 2" key="1">
    <citation type="submission" date="2019-11" db="EMBL/GenBank/DDBJ databases">
        <title>Gracilibacillus salitolerans sp. nov., a moderate halophile isolated from a saline soil in northwest China.</title>
        <authorList>
            <person name="Gan L."/>
        </authorList>
    </citation>
    <scope>NUCLEOTIDE SEQUENCE [LARGE SCALE GENOMIC DNA]</scope>
    <source>
        <strain evidence="1 2">SCU50</strain>
    </source>
</reference>
<dbReference type="SFLD" id="SFLDG01129">
    <property type="entry name" value="C1.5:_HAD__Beta-PGM__Phosphata"/>
    <property type="match status" value="1"/>
</dbReference>
<name>A0A5Q2TQ27_9BACI</name>
<dbReference type="InterPro" id="IPR023198">
    <property type="entry name" value="PGP-like_dom2"/>
</dbReference>
<dbReference type="PRINTS" id="PR00413">
    <property type="entry name" value="HADHALOGNASE"/>
</dbReference>
<dbReference type="Gene3D" id="1.10.150.240">
    <property type="entry name" value="Putative phosphatase, domain 2"/>
    <property type="match status" value="1"/>
</dbReference>
<dbReference type="KEGG" id="grc:GI584_20230"/>
<keyword evidence="1" id="KW-0378">Hydrolase</keyword>
<dbReference type="PANTHER" id="PTHR18901">
    <property type="entry name" value="2-DEOXYGLUCOSE-6-PHOSPHATE PHOSPHATASE 2"/>
    <property type="match status" value="1"/>
</dbReference>
<dbReference type="RefSeq" id="WP_153792401.1">
    <property type="nucleotide sequence ID" value="NZ_CP045915.1"/>
</dbReference>
<dbReference type="InterPro" id="IPR041492">
    <property type="entry name" value="HAD_2"/>
</dbReference>
<dbReference type="PANTHER" id="PTHR18901:SF38">
    <property type="entry name" value="PSEUDOURIDINE-5'-PHOSPHATASE"/>
    <property type="match status" value="1"/>
</dbReference>
<dbReference type="Gene3D" id="3.40.50.1000">
    <property type="entry name" value="HAD superfamily/HAD-like"/>
    <property type="match status" value="1"/>
</dbReference>
<dbReference type="Proteomes" id="UP000339690">
    <property type="component" value="Chromosome"/>
</dbReference>
<dbReference type="SUPFAM" id="SSF56784">
    <property type="entry name" value="HAD-like"/>
    <property type="match status" value="1"/>
</dbReference>
<evidence type="ECO:0000313" key="2">
    <source>
        <dbReference type="Proteomes" id="UP000339690"/>
    </source>
</evidence>
<accession>A0A5Q2TQ27</accession>
<sequence length="216" mass="24437">MLKAIIMDFDGVIIDTEVIWYDIFAEWFMKNKNYHLSMNEFLQCVGADTDTLIEILEERSNLSIEREKFLNDTNKIFIERSERLPAKDGVVRVIESIKNAGLTLTLATSSSRPKPIKHLTRLGLIDYFDAIVTADDVSSIKPSPDLFLKALEKANVHSEEAVIIEDSENGLLAASKANVKAIWVPNDITKHSNTQQYYKKIKSLSELIISDLASEF</sequence>
<dbReference type="NCBIfam" id="TIGR01509">
    <property type="entry name" value="HAD-SF-IA-v3"/>
    <property type="match status" value="1"/>
</dbReference>
<dbReference type="GO" id="GO:0016787">
    <property type="term" value="F:hydrolase activity"/>
    <property type="evidence" value="ECO:0007669"/>
    <property type="project" value="UniProtKB-KW"/>
</dbReference>
<dbReference type="Pfam" id="PF13419">
    <property type="entry name" value="HAD_2"/>
    <property type="match status" value="1"/>
</dbReference>
<evidence type="ECO:0000313" key="1">
    <source>
        <dbReference type="EMBL" id="QGH36227.1"/>
    </source>
</evidence>
<dbReference type="InterPro" id="IPR006439">
    <property type="entry name" value="HAD-SF_hydro_IA"/>
</dbReference>
<protein>
    <submittedName>
        <fullName evidence="1">HAD-IA family hydrolase</fullName>
    </submittedName>
</protein>
<dbReference type="InterPro" id="IPR023214">
    <property type="entry name" value="HAD_sf"/>
</dbReference>
<proteinExistence type="predicted"/>
<organism evidence="1 2">
    <name type="scientific">Gracilibacillus salitolerans</name>
    <dbReference type="NCBI Taxonomy" id="2663022"/>
    <lineage>
        <taxon>Bacteria</taxon>
        <taxon>Bacillati</taxon>
        <taxon>Bacillota</taxon>
        <taxon>Bacilli</taxon>
        <taxon>Bacillales</taxon>
        <taxon>Bacillaceae</taxon>
        <taxon>Gracilibacillus</taxon>
    </lineage>
</organism>
<dbReference type="EMBL" id="CP045915">
    <property type="protein sequence ID" value="QGH36227.1"/>
    <property type="molecule type" value="Genomic_DNA"/>
</dbReference>
<dbReference type="NCBIfam" id="TIGR01549">
    <property type="entry name" value="HAD-SF-IA-v1"/>
    <property type="match status" value="1"/>
</dbReference>
<gene>
    <name evidence="1" type="ORF">GI584_20230</name>
</gene>